<dbReference type="EMBL" id="PQIB02000010">
    <property type="protein sequence ID" value="RLM92475.1"/>
    <property type="molecule type" value="Genomic_DNA"/>
</dbReference>
<dbReference type="AlphaFoldDB" id="A0A3L6QZQ9"/>
<sequence>MAFHEQPRAARSALYSLEPVGALTYSTIPNAPPPLPWRDSLRVRFGPAEAPDLGCLPAACRDALQEYQRSPTEFWLGIGVPPSRSALGGGRRCGGCRKLFMEEDRTLSPSINVDGTDLHPGRHCNKGVFLT</sequence>
<organism evidence="1 2">
    <name type="scientific">Panicum miliaceum</name>
    <name type="common">Proso millet</name>
    <name type="synonym">Broomcorn millet</name>
    <dbReference type="NCBI Taxonomy" id="4540"/>
    <lineage>
        <taxon>Eukaryota</taxon>
        <taxon>Viridiplantae</taxon>
        <taxon>Streptophyta</taxon>
        <taxon>Embryophyta</taxon>
        <taxon>Tracheophyta</taxon>
        <taxon>Spermatophyta</taxon>
        <taxon>Magnoliopsida</taxon>
        <taxon>Liliopsida</taxon>
        <taxon>Poales</taxon>
        <taxon>Poaceae</taxon>
        <taxon>PACMAD clade</taxon>
        <taxon>Panicoideae</taxon>
        <taxon>Panicodae</taxon>
        <taxon>Paniceae</taxon>
        <taxon>Panicinae</taxon>
        <taxon>Panicum</taxon>
        <taxon>Panicum sect. Panicum</taxon>
    </lineage>
</organism>
<evidence type="ECO:0000313" key="1">
    <source>
        <dbReference type="EMBL" id="RLM92475.1"/>
    </source>
</evidence>
<accession>A0A3L6QZQ9</accession>
<evidence type="ECO:0000313" key="2">
    <source>
        <dbReference type="Proteomes" id="UP000275267"/>
    </source>
</evidence>
<protein>
    <submittedName>
        <fullName evidence="1">Uncharacterized protein</fullName>
    </submittedName>
</protein>
<gene>
    <name evidence="1" type="ORF">C2845_PM08G14240</name>
</gene>
<dbReference type="Proteomes" id="UP000275267">
    <property type="component" value="Unassembled WGS sequence"/>
</dbReference>
<reference evidence="2" key="1">
    <citation type="journal article" date="2019" name="Nat. Commun.">
        <title>The genome of broomcorn millet.</title>
        <authorList>
            <person name="Zou C."/>
            <person name="Miki D."/>
            <person name="Li D."/>
            <person name="Tang Q."/>
            <person name="Xiao L."/>
            <person name="Rajput S."/>
            <person name="Deng P."/>
            <person name="Jia W."/>
            <person name="Huang R."/>
            <person name="Zhang M."/>
            <person name="Sun Y."/>
            <person name="Hu J."/>
            <person name="Fu X."/>
            <person name="Schnable P.S."/>
            <person name="Li F."/>
            <person name="Zhang H."/>
            <person name="Feng B."/>
            <person name="Zhu X."/>
            <person name="Liu R."/>
            <person name="Schnable J.C."/>
            <person name="Zhu J.-K."/>
            <person name="Zhang H."/>
        </authorList>
    </citation>
    <scope>NUCLEOTIDE SEQUENCE [LARGE SCALE GENOMIC DNA]</scope>
</reference>
<keyword evidence="2" id="KW-1185">Reference proteome</keyword>
<proteinExistence type="predicted"/>
<dbReference type="STRING" id="4540.A0A3L6QZQ9"/>
<name>A0A3L6QZQ9_PANMI</name>
<dbReference type="OrthoDB" id="10318559at2759"/>
<comment type="caution">
    <text evidence="1">The sequence shown here is derived from an EMBL/GenBank/DDBJ whole genome shotgun (WGS) entry which is preliminary data.</text>
</comment>